<dbReference type="InterPro" id="IPR001851">
    <property type="entry name" value="ABC_transp_permease"/>
</dbReference>
<dbReference type="GO" id="GO:0005886">
    <property type="term" value="C:plasma membrane"/>
    <property type="evidence" value="ECO:0007669"/>
    <property type="project" value="UniProtKB-SubCell"/>
</dbReference>
<dbReference type="GO" id="GO:0006865">
    <property type="term" value="P:amino acid transport"/>
    <property type="evidence" value="ECO:0007669"/>
    <property type="project" value="UniProtKB-KW"/>
</dbReference>
<dbReference type="EMBL" id="LABY01000013">
    <property type="protein sequence ID" value="KMO42756.1"/>
    <property type="molecule type" value="Genomic_DNA"/>
</dbReference>
<keyword evidence="7 9" id="KW-0472">Membrane</keyword>
<feature type="transmembrane region" description="Helical" evidence="9">
    <location>
        <begin position="12"/>
        <end position="31"/>
    </location>
</feature>
<keyword evidence="11" id="KW-1185">Reference proteome</keyword>
<name>A0A0J6VU16_9HYPH</name>
<feature type="transmembrane region" description="Helical" evidence="9">
    <location>
        <begin position="225"/>
        <end position="253"/>
    </location>
</feature>
<keyword evidence="6 9" id="KW-1133">Transmembrane helix</keyword>
<evidence type="ECO:0000256" key="1">
    <source>
        <dbReference type="ARBA" id="ARBA00004651"/>
    </source>
</evidence>
<evidence type="ECO:0008006" key="12">
    <source>
        <dbReference type="Google" id="ProtNLM"/>
    </source>
</evidence>
<keyword evidence="2" id="KW-0813">Transport</keyword>
<evidence type="ECO:0000256" key="4">
    <source>
        <dbReference type="ARBA" id="ARBA00022692"/>
    </source>
</evidence>
<feature type="transmembrane region" description="Helical" evidence="9">
    <location>
        <begin position="63"/>
        <end position="85"/>
    </location>
</feature>
<dbReference type="Proteomes" id="UP000035955">
    <property type="component" value="Unassembled WGS sequence"/>
</dbReference>
<feature type="transmembrane region" description="Helical" evidence="9">
    <location>
        <begin position="265"/>
        <end position="283"/>
    </location>
</feature>
<keyword evidence="5" id="KW-0029">Amino-acid transport</keyword>
<evidence type="ECO:0000256" key="3">
    <source>
        <dbReference type="ARBA" id="ARBA00022475"/>
    </source>
</evidence>
<feature type="transmembrane region" description="Helical" evidence="9">
    <location>
        <begin position="38"/>
        <end position="57"/>
    </location>
</feature>
<evidence type="ECO:0000256" key="7">
    <source>
        <dbReference type="ARBA" id="ARBA00023136"/>
    </source>
</evidence>
<comment type="similarity">
    <text evidence="8">Belongs to the binding-protein-dependent transport system permease family. LivHM subfamily.</text>
</comment>
<evidence type="ECO:0000256" key="6">
    <source>
        <dbReference type="ARBA" id="ARBA00022989"/>
    </source>
</evidence>
<dbReference type="AlphaFoldDB" id="A0A0J6VU16"/>
<feature type="transmembrane region" description="Helical" evidence="9">
    <location>
        <begin position="92"/>
        <end position="117"/>
    </location>
</feature>
<feature type="transmembrane region" description="Helical" evidence="9">
    <location>
        <begin position="137"/>
        <end position="159"/>
    </location>
</feature>
<dbReference type="OrthoDB" id="9779023at2"/>
<keyword evidence="4 9" id="KW-0812">Transmembrane</keyword>
<dbReference type="Pfam" id="PF02653">
    <property type="entry name" value="BPD_transp_2"/>
    <property type="match status" value="1"/>
</dbReference>
<dbReference type="RefSeq" id="WP_048442515.1">
    <property type="nucleotide sequence ID" value="NZ_LABY01000013.1"/>
</dbReference>
<proteinExistence type="inferred from homology"/>
<evidence type="ECO:0000256" key="8">
    <source>
        <dbReference type="ARBA" id="ARBA00037998"/>
    </source>
</evidence>
<dbReference type="GO" id="GO:0022857">
    <property type="term" value="F:transmembrane transporter activity"/>
    <property type="evidence" value="ECO:0007669"/>
    <property type="project" value="InterPro"/>
</dbReference>
<evidence type="ECO:0000313" key="10">
    <source>
        <dbReference type="EMBL" id="KMO42756.1"/>
    </source>
</evidence>
<dbReference type="PATRIC" id="fig|298794.3.peg.951"/>
<protein>
    <recommendedName>
        <fullName evidence="12">ABC transporter permease</fullName>
    </recommendedName>
</protein>
<evidence type="ECO:0000256" key="2">
    <source>
        <dbReference type="ARBA" id="ARBA00022448"/>
    </source>
</evidence>
<feature type="transmembrane region" description="Helical" evidence="9">
    <location>
        <begin position="187"/>
        <end position="213"/>
    </location>
</feature>
<sequence length="291" mass="30349">MADLIQLLTNGLALGSVYALAAIGFVIVYSATGVVNFAAGQFVMVGTFAGVAMLLNAELPMPVGYTAALVVMALFGALFYLVVYLPLRRSPIVTVIIGTVAIGITLQNTALLTFGSWPFRLPSPFEGMMVEVAGAVISVHALAVVAATAVMILLLWLLLHRTAVGIAMRAVAQDVKAARLMGLRVQWLLAFSWILGAVLAGVAGLMLGPMWFADVNMGDPIALKAFAATVIGGFGSLPGAIAGGFFVGLAEVLGASYISSAYKDLIAFGVMILFLLVRPQGIFGEPIQDRG</sequence>
<dbReference type="PANTHER" id="PTHR11795">
    <property type="entry name" value="BRANCHED-CHAIN AMINO ACID TRANSPORT SYSTEM PERMEASE PROTEIN LIVH"/>
    <property type="match status" value="1"/>
</dbReference>
<reference evidence="10 11" key="1">
    <citation type="submission" date="2015-03" db="EMBL/GenBank/DDBJ databases">
        <title>Genome sequencing of Methylobacterium variabile DSM 16961.</title>
        <authorList>
            <person name="Chaudhry V."/>
            <person name="Patil P.B."/>
        </authorList>
    </citation>
    <scope>NUCLEOTIDE SEQUENCE [LARGE SCALE GENOMIC DNA]</scope>
    <source>
        <strain evidence="10 11">DSM 16961</strain>
    </source>
</reference>
<evidence type="ECO:0000256" key="9">
    <source>
        <dbReference type="SAM" id="Phobius"/>
    </source>
</evidence>
<evidence type="ECO:0000256" key="5">
    <source>
        <dbReference type="ARBA" id="ARBA00022970"/>
    </source>
</evidence>
<comment type="caution">
    <text evidence="10">The sequence shown here is derived from an EMBL/GenBank/DDBJ whole genome shotgun (WGS) entry which is preliminary data.</text>
</comment>
<keyword evidence="3" id="KW-1003">Cell membrane</keyword>
<comment type="subcellular location">
    <subcellularLocation>
        <location evidence="1">Cell membrane</location>
        <topology evidence="1">Multi-pass membrane protein</topology>
    </subcellularLocation>
</comment>
<gene>
    <name evidence="10" type="ORF">VQ02_02210</name>
</gene>
<accession>A0A0J6VU16</accession>
<dbReference type="InterPro" id="IPR052157">
    <property type="entry name" value="BCAA_transport_permease"/>
</dbReference>
<evidence type="ECO:0000313" key="11">
    <source>
        <dbReference type="Proteomes" id="UP000035955"/>
    </source>
</evidence>
<organism evidence="10 11">
    <name type="scientific">Methylobacterium variabile</name>
    <dbReference type="NCBI Taxonomy" id="298794"/>
    <lineage>
        <taxon>Bacteria</taxon>
        <taxon>Pseudomonadati</taxon>
        <taxon>Pseudomonadota</taxon>
        <taxon>Alphaproteobacteria</taxon>
        <taxon>Hyphomicrobiales</taxon>
        <taxon>Methylobacteriaceae</taxon>
        <taxon>Methylobacterium</taxon>
    </lineage>
</organism>
<dbReference type="CDD" id="cd06582">
    <property type="entry name" value="TM_PBP1_LivH_like"/>
    <property type="match status" value="1"/>
</dbReference>
<dbReference type="PANTHER" id="PTHR11795:SF450">
    <property type="entry name" value="ABC TRANSPORTER PERMEASE PROTEIN"/>
    <property type="match status" value="1"/>
</dbReference>